<dbReference type="CDD" id="cd02440">
    <property type="entry name" value="AdoMet_MTases"/>
    <property type="match status" value="1"/>
</dbReference>
<evidence type="ECO:0000256" key="1">
    <source>
        <dbReference type="ARBA" id="ARBA00022603"/>
    </source>
</evidence>
<proteinExistence type="inferred from homology"/>
<keyword evidence="4" id="KW-0460">Magnesium</keyword>
<reference evidence="5 6" key="1">
    <citation type="submission" date="2019-01" db="EMBL/GenBank/DDBJ databases">
        <title>Bacillus sp. M5HDSG1-1, whole genome shotgun sequence.</title>
        <authorList>
            <person name="Tuo L."/>
        </authorList>
    </citation>
    <scope>NUCLEOTIDE SEQUENCE [LARGE SCALE GENOMIC DNA]</scope>
    <source>
        <strain evidence="5 6">M5HDSG1-1</strain>
    </source>
</reference>
<evidence type="ECO:0000256" key="3">
    <source>
        <dbReference type="ARBA" id="ARBA00022691"/>
    </source>
</evidence>
<dbReference type="Pfam" id="PF01596">
    <property type="entry name" value="Methyltransf_3"/>
    <property type="match status" value="1"/>
</dbReference>
<dbReference type="InterPro" id="IPR043675">
    <property type="entry name" value="TrmR_methyltr"/>
</dbReference>
<name>A0A3S2UB96_9BACI</name>
<dbReference type="EC" id="2.1.1.-" evidence="4"/>
<keyword evidence="1 4" id="KW-0489">Methyltransferase</keyword>
<evidence type="ECO:0000313" key="6">
    <source>
        <dbReference type="Proteomes" id="UP000288024"/>
    </source>
</evidence>
<dbReference type="HAMAP" id="MF_02217">
    <property type="entry name" value="TrmR_methyltr"/>
    <property type="match status" value="1"/>
</dbReference>
<sequence>MLLQNEEQVLKYIENLIPDRSEAFKEIEQYAVEHDVPIMELVGIETLLQLLRMHQPKKILEIGTAIGYSALRMAEALPECKVVSVERDEQRHNKALENVETMNMSSQVFLIKGDALEVEHLVREHGPFDVLFIDAAKSQYRKFFDIYSKMLSPNGVIFTDNILFHGLVAEEKIESRNLRQLIRKIKEFNIWLMEHPDYHTAIMPVGDGLAISKKRG</sequence>
<dbReference type="GO" id="GO:0016300">
    <property type="term" value="F:tRNA (uridine) methyltransferase activity"/>
    <property type="evidence" value="ECO:0007669"/>
    <property type="project" value="UniProtKB-UniRule"/>
</dbReference>
<comment type="subunit">
    <text evidence="4">Homodimer.</text>
</comment>
<feature type="binding site" evidence="4">
    <location>
        <begin position="114"/>
        <end position="115"/>
    </location>
    <ligand>
        <name>S-adenosyl-L-methionine</name>
        <dbReference type="ChEBI" id="CHEBI:59789"/>
    </ligand>
</feature>
<dbReference type="AlphaFoldDB" id="A0A3S2UB96"/>
<gene>
    <name evidence="4" type="primary">trmR</name>
    <name evidence="5" type="ORF">EM808_06390</name>
</gene>
<evidence type="ECO:0000313" key="5">
    <source>
        <dbReference type="EMBL" id="RVT65135.1"/>
    </source>
</evidence>
<dbReference type="PROSITE" id="PS51682">
    <property type="entry name" value="SAM_OMT_I"/>
    <property type="match status" value="1"/>
</dbReference>
<feature type="binding site" evidence="4">
    <location>
        <position position="134"/>
    </location>
    <ligand>
        <name>Mg(2+)</name>
        <dbReference type="ChEBI" id="CHEBI:18420"/>
    </ligand>
</feature>
<keyword evidence="2 4" id="KW-0808">Transferase</keyword>
<keyword evidence="4" id="KW-0479">Metal-binding</keyword>
<dbReference type="PANTHER" id="PTHR10509:SF14">
    <property type="entry name" value="CAFFEOYL-COA O-METHYLTRANSFERASE 3-RELATED"/>
    <property type="match status" value="1"/>
</dbReference>
<dbReference type="GO" id="GO:0008757">
    <property type="term" value="F:S-adenosylmethionine-dependent methyltransferase activity"/>
    <property type="evidence" value="ECO:0007669"/>
    <property type="project" value="TreeGrafter"/>
</dbReference>
<dbReference type="GO" id="GO:0000287">
    <property type="term" value="F:magnesium ion binding"/>
    <property type="evidence" value="ECO:0007669"/>
    <property type="project" value="UniProtKB-UniRule"/>
</dbReference>
<keyword evidence="3 4" id="KW-0949">S-adenosyl-L-methionine</keyword>
<dbReference type="InterPro" id="IPR002935">
    <property type="entry name" value="SAM_O-MeTrfase"/>
</dbReference>
<dbReference type="InterPro" id="IPR050362">
    <property type="entry name" value="Cation-dep_OMT"/>
</dbReference>
<feature type="binding site" evidence="4">
    <location>
        <position position="86"/>
    </location>
    <ligand>
        <name>S-adenosyl-L-methionine</name>
        <dbReference type="ChEBI" id="CHEBI:59789"/>
    </ligand>
</feature>
<comment type="similarity">
    <text evidence="4">Belongs to the class I-like SAM-binding methyltransferase superfamily. Cation-dependent O-methyltransferase family.</text>
</comment>
<feature type="binding site" evidence="4">
    <location>
        <position position="134"/>
    </location>
    <ligand>
        <name>S-adenosyl-L-methionine</name>
        <dbReference type="ChEBI" id="CHEBI:59789"/>
    </ligand>
</feature>
<dbReference type="SUPFAM" id="SSF53335">
    <property type="entry name" value="S-adenosyl-L-methionine-dependent methyltransferases"/>
    <property type="match status" value="1"/>
</dbReference>
<dbReference type="PANTHER" id="PTHR10509">
    <property type="entry name" value="O-METHYLTRANSFERASE-RELATED"/>
    <property type="match status" value="1"/>
</dbReference>
<evidence type="ECO:0000256" key="4">
    <source>
        <dbReference type="HAMAP-Rule" id="MF_02217"/>
    </source>
</evidence>
<comment type="function">
    <text evidence="4">Catalyzes the methylation of 5-hydroxyuridine (ho5U) to form 5-methoxyuridine (mo5U) at position 34 in tRNAs.</text>
</comment>
<feature type="binding site" evidence="4">
    <location>
        <position position="69"/>
    </location>
    <ligand>
        <name>S-adenosyl-L-methionine</name>
        <dbReference type="ChEBI" id="CHEBI:59789"/>
    </ligand>
</feature>
<protein>
    <recommendedName>
        <fullName evidence="4">tRNA 5-hydroxyuridine methyltransferase</fullName>
        <ecNumber evidence="4">2.1.1.-</ecNumber>
    </recommendedName>
    <alternativeName>
        <fullName evidence="4">ho5U methyltransferase</fullName>
    </alternativeName>
</protein>
<dbReference type="GO" id="GO:0030488">
    <property type="term" value="P:tRNA methylation"/>
    <property type="evidence" value="ECO:0007669"/>
    <property type="project" value="UniProtKB-UniRule"/>
</dbReference>
<accession>A0A3S2UB96</accession>
<feature type="binding site" evidence="4">
    <location>
        <position position="160"/>
    </location>
    <ligand>
        <name>Mg(2+)</name>
        <dbReference type="ChEBI" id="CHEBI:18420"/>
    </ligand>
</feature>
<feature type="binding site" evidence="4">
    <location>
        <position position="39"/>
    </location>
    <ligand>
        <name>S-adenosyl-L-methionine</name>
        <dbReference type="ChEBI" id="CHEBI:59789"/>
    </ligand>
</feature>
<comment type="caution">
    <text evidence="5">The sequence shown here is derived from an EMBL/GenBank/DDBJ whole genome shotgun (WGS) entry which is preliminary data.</text>
</comment>
<dbReference type="GO" id="GO:0008171">
    <property type="term" value="F:O-methyltransferase activity"/>
    <property type="evidence" value="ECO:0007669"/>
    <property type="project" value="InterPro"/>
</dbReference>
<dbReference type="EMBL" id="RZTZ01000002">
    <property type="protein sequence ID" value="RVT65135.1"/>
    <property type="molecule type" value="Genomic_DNA"/>
</dbReference>
<dbReference type="Gene3D" id="3.40.50.150">
    <property type="entry name" value="Vaccinia Virus protein VP39"/>
    <property type="match status" value="1"/>
</dbReference>
<feature type="binding site" evidence="4">
    <location>
        <position position="161"/>
    </location>
    <ligand>
        <name>Mg(2+)</name>
        <dbReference type="ChEBI" id="CHEBI:18420"/>
    </ligand>
</feature>
<dbReference type="InterPro" id="IPR029063">
    <property type="entry name" value="SAM-dependent_MTases_sf"/>
</dbReference>
<keyword evidence="4" id="KW-0819">tRNA processing</keyword>
<keyword evidence="6" id="KW-1185">Reference proteome</keyword>
<organism evidence="5 6">
    <name type="scientific">Niallia taxi</name>
    <dbReference type="NCBI Taxonomy" id="2499688"/>
    <lineage>
        <taxon>Bacteria</taxon>
        <taxon>Bacillati</taxon>
        <taxon>Bacillota</taxon>
        <taxon>Bacilli</taxon>
        <taxon>Bacillales</taxon>
        <taxon>Bacillaceae</taxon>
        <taxon>Niallia</taxon>
    </lineage>
</organism>
<evidence type="ECO:0000256" key="2">
    <source>
        <dbReference type="ARBA" id="ARBA00022679"/>
    </source>
</evidence>
<dbReference type="Proteomes" id="UP000288024">
    <property type="component" value="Unassembled WGS sequence"/>
</dbReference>
<comment type="catalytic activity">
    <reaction evidence="4">
        <text>5-hydroxyuridine(34) in tRNA + S-adenosyl-L-methionine = 5-methoxyuridine(34) in tRNA + S-adenosyl-L-homocysteine + H(+)</text>
        <dbReference type="Rhea" id="RHEA:60524"/>
        <dbReference type="Rhea" id="RHEA-COMP:13381"/>
        <dbReference type="Rhea" id="RHEA-COMP:15591"/>
        <dbReference type="ChEBI" id="CHEBI:15378"/>
        <dbReference type="ChEBI" id="CHEBI:57856"/>
        <dbReference type="ChEBI" id="CHEBI:59789"/>
        <dbReference type="ChEBI" id="CHEBI:136877"/>
        <dbReference type="ChEBI" id="CHEBI:143860"/>
    </reaction>
</comment>